<feature type="transmembrane region" description="Helical" evidence="6">
    <location>
        <begin position="171"/>
        <end position="193"/>
    </location>
</feature>
<keyword evidence="2 6" id="KW-0812">Transmembrane</keyword>
<dbReference type="Pfam" id="PF05978">
    <property type="entry name" value="UNC-93"/>
    <property type="match status" value="1"/>
</dbReference>
<evidence type="ECO:0000256" key="6">
    <source>
        <dbReference type="SAM" id="Phobius"/>
    </source>
</evidence>
<feature type="compositionally biased region" description="Basic and acidic residues" evidence="5">
    <location>
        <begin position="1"/>
        <end position="11"/>
    </location>
</feature>
<organism evidence="7 8">
    <name type="scientific">Phakopsora pachyrhizi</name>
    <name type="common">Asian soybean rust disease fungus</name>
    <dbReference type="NCBI Taxonomy" id="170000"/>
    <lineage>
        <taxon>Eukaryota</taxon>
        <taxon>Fungi</taxon>
        <taxon>Dikarya</taxon>
        <taxon>Basidiomycota</taxon>
        <taxon>Pucciniomycotina</taxon>
        <taxon>Pucciniomycetes</taxon>
        <taxon>Pucciniales</taxon>
        <taxon>Phakopsoraceae</taxon>
        <taxon>Phakopsora</taxon>
    </lineage>
</organism>
<feature type="transmembrane region" description="Helical" evidence="6">
    <location>
        <begin position="255"/>
        <end position="277"/>
    </location>
</feature>
<dbReference type="PANTHER" id="PTHR23294">
    <property type="entry name" value="ET TRANSLATION PRODUCT-RELATED"/>
    <property type="match status" value="1"/>
</dbReference>
<dbReference type="PANTHER" id="PTHR23294:SF59">
    <property type="entry name" value="UNC93-LIKE PROTEIN C922.05C"/>
    <property type="match status" value="1"/>
</dbReference>
<feature type="region of interest" description="Disordered" evidence="5">
    <location>
        <begin position="1"/>
        <end position="34"/>
    </location>
</feature>
<dbReference type="EMBL" id="CALTRL010000003">
    <property type="protein sequence ID" value="CAH7665733.1"/>
    <property type="molecule type" value="Genomic_DNA"/>
</dbReference>
<dbReference type="InterPro" id="IPR036259">
    <property type="entry name" value="MFS_trans_sf"/>
</dbReference>
<feature type="transmembrane region" description="Helical" evidence="6">
    <location>
        <begin position="134"/>
        <end position="159"/>
    </location>
</feature>
<dbReference type="Gene3D" id="1.20.1250.20">
    <property type="entry name" value="MFS general substrate transporter like domains"/>
    <property type="match status" value="1"/>
</dbReference>
<evidence type="ECO:0000313" key="7">
    <source>
        <dbReference type="EMBL" id="CAH7665733.1"/>
    </source>
</evidence>
<dbReference type="InterPro" id="IPR051617">
    <property type="entry name" value="UNC-93-like_regulator"/>
</dbReference>
<evidence type="ECO:0000313" key="8">
    <source>
        <dbReference type="Proteomes" id="UP001153365"/>
    </source>
</evidence>
<sequence>MMSPDKLDADLRLPAIQMESNSSEPIDTETGDDRTPSSFFRHPVLQVVIISMVCFCCPGMFNALSGLGGGGQIDATTADNANVALYSTFATTAFLSGSLVNKLGPRLSLSIGSAGYTLFIGSYLSYNINSDGDFVIAAGALLGVCAGLLWTAQGALMLAYATESTKGKYIALFWIIFNLGAVLGEAIALGKNYNDITDSPVSNGVYIGFLIITLLGACLTFALARPSTVRRADGSLVTIELNPTWKSELKSMGNLLIRDPTVLLLFPFFWASNWFYTYHFNGYNLALFNLRTRSLNALLYWLSQIFGSGLFGLFLDIKISRRRRAFFGWMILSVIIFVTWGGGWIVQRGYERGTILTKMDWTDSDYPARVWLYIFYGVTDAMWQTYAYWLMGTLSNDPRELSSLVGFYKGIQSAGAAVIYRIDANQASYKAIFISSWSLLGVGLIALIPILVYRVRNYTALDENKDLKRLNDRQVKR</sequence>
<protein>
    <submittedName>
        <fullName evidence="7">Major facilitator superfamily domain-containing protein</fullName>
    </submittedName>
</protein>
<feature type="transmembrane region" description="Helical" evidence="6">
    <location>
        <begin position="107"/>
        <end position="128"/>
    </location>
</feature>
<name>A0AAV0AFG9_PHAPC</name>
<dbReference type="GO" id="GO:0016020">
    <property type="term" value="C:membrane"/>
    <property type="evidence" value="ECO:0007669"/>
    <property type="project" value="UniProtKB-SubCell"/>
</dbReference>
<dbReference type="InterPro" id="IPR010291">
    <property type="entry name" value="Ion_channel_UNC-93"/>
</dbReference>
<proteinExistence type="predicted"/>
<feature type="transmembrane region" description="Helical" evidence="6">
    <location>
        <begin position="83"/>
        <end position="100"/>
    </location>
</feature>
<gene>
    <name evidence="7" type="ORF">PPACK8108_LOCUS15</name>
</gene>
<evidence type="ECO:0000256" key="5">
    <source>
        <dbReference type="SAM" id="MobiDB-lite"/>
    </source>
</evidence>
<dbReference type="SUPFAM" id="SSF103473">
    <property type="entry name" value="MFS general substrate transporter"/>
    <property type="match status" value="1"/>
</dbReference>
<dbReference type="AlphaFoldDB" id="A0AAV0AFG9"/>
<accession>A0AAV0AFG9</accession>
<keyword evidence="3 6" id="KW-1133">Transmembrane helix</keyword>
<feature type="transmembrane region" description="Helical" evidence="6">
    <location>
        <begin position="205"/>
        <end position="224"/>
    </location>
</feature>
<evidence type="ECO:0000256" key="4">
    <source>
        <dbReference type="ARBA" id="ARBA00023136"/>
    </source>
</evidence>
<dbReference type="Proteomes" id="UP001153365">
    <property type="component" value="Unassembled WGS sequence"/>
</dbReference>
<evidence type="ECO:0000256" key="2">
    <source>
        <dbReference type="ARBA" id="ARBA00022692"/>
    </source>
</evidence>
<feature type="transmembrane region" description="Helical" evidence="6">
    <location>
        <begin position="327"/>
        <end position="350"/>
    </location>
</feature>
<evidence type="ECO:0000256" key="1">
    <source>
        <dbReference type="ARBA" id="ARBA00004141"/>
    </source>
</evidence>
<feature type="transmembrane region" description="Helical" evidence="6">
    <location>
        <begin position="44"/>
        <end position="63"/>
    </location>
</feature>
<keyword evidence="4 6" id="KW-0472">Membrane</keyword>
<comment type="subcellular location">
    <subcellularLocation>
        <location evidence="1">Membrane</location>
        <topology evidence="1">Multi-pass membrane protein</topology>
    </subcellularLocation>
</comment>
<reference evidence="7" key="1">
    <citation type="submission" date="2022-06" db="EMBL/GenBank/DDBJ databases">
        <authorList>
            <consortium name="SYNGENTA / RWTH Aachen University"/>
        </authorList>
    </citation>
    <scope>NUCLEOTIDE SEQUENCE</scope>
</reference>
<comment type="caution">
    <text evidence="7">The sequence shown here is derived from an EMBL/GenBank/DDBJ whole genome shotgun (WGS) entry which is preliminary data.</text>
</comment>
<keyword evidence="8" id="KW-1185">Reference proteome</keyword>
<feature type="transmembrane region" description="Helical" evidence="6">
    <location>
        <begin position="370"/>
        <end position="389"/>
    </location>
</feature>
<feature type="transmembrane region" description="Helical" evidence="6">
    <location>
        <begin position="297"/>
        <end position="315"/>
    </location>
</feature>
<feature type="transmembrane region" description="Helical" evidence="6">
    <location>
        <begin position="432"/>
        <end position="453"/>
    </location>
</feature>
<evidence type="ECO:0000256" key="3">
    <source>
        <dbReference type="ARBA" id="ARBA00022989"/>
    </source>
</evidence>